<dbReference type="PANTHER" id="PTHR37984">
    <property type="entry name" value="PROTEIN CBG26694"/>
    <property type="match status" value="1"/>
</dbReference>
<dbReference type="Pfam" id="PF00385">
    <property type="entry name" value="Chromo"/>
    <property type="match status" value="1"/>
</dbReference>
<reference evidence="2 3" key="1">
    <citation type="journal article" date="2018" name="PLoS Genet.">
        <title>Population sequencing reveals clonal diversity and ancestral inbreeding in the grapevine cultivar Chardonnay.</title>
        <authorList>
            <person name="Roach M.J."/>
            <person name="Johnson D.L."/>
            <person name="Bohlmann J."/>
            <person name="van Vuuren H.J."/>
            <person name="Jones S.J."/>
            <person name="Pretorius I.S."/>
            <person name="Schmidt S.A."/>
            <person name="Borneman A.R."/>
        </authorList>
    </citation>
    <scope>NUCLEOTIDE SEQUENCE [LARGE SCALE GENOMIC DNA]</scope>
    <source>
        <strain evidence="3">cv. Chardonnay</strain>
        <tissue evidence="2">Leaf</tissue>
    </source>
</reference>
<dbReference type="FunFam" id="3.30.70.270:FF:000063">
    <property type="entry name" value="Zinc knuckle domaincontaining protein"/>
    <property type="match status" value="1"/>
</dbReference>
<evidence type="ECO:0000259" key="1">
    <source>
        <dbReference type="PROSITE" id="PS50013"/>
    </source>
</evidence>
<comment type="caution">
    <text evidence="2">The sequence shown here is derived from an EMBL/GenBank/DDBJ whole genome shotgun (WGS) entry which is preliminary data.</text>
</comment>
<sequence length="460" mass="53867">MEVPDSMVKILKEFKDVMHVELLKKLPPRRPIDHKIELLPGAKPPAQVPYRMSPAELLEPRKRLRELLDTGLIQPSRAPYDAPVLFQKKHDGSLPICVDYRALNKVTIKNKYLIPLAAELFDRLSKATYFTKLDLRLGYWQVWIATRDEGKTTYVTRELRLHVKPKKFEFAQKDITFLGHKINAGLIKMDEGKVQAIKEWSVPSKMTELQSFLGLANYYRRFIKGYSNMVSSLTILLKKDNQWDWSSVCEILSGLSDGQDREEEGCRIAAAPPHSIKTLGEHFHGFHHQISKGRFWVEFKFFTRNHPQTNGKTKRINVLLEEYLRHYVGDKVLLKLAPQIWNKINSKKRQRGLIPNYDGPFEVIKRVGHVAYMLKLLERLKLHPTFHVSFLKPYHEDLDAERVQIRRIPSLVMKSFDREVDKILDHRTMGHSRKNRRTDFLVQWKETSETKATWERDVSL</sequence>
<accession>A0A438CGS3</accession>
<protein>
    <submittedName>
        <fullName evidence="2">Transposon Ty3-G Gag-Pol polyprotein</fullName>
    </submittedName>
</protein>
<dbReference type="Proteomes" id="UP000288805">
    <property type="component" value="Unassembled WGS sequence"/>
</dbReference>
<dbReference type="PROSITE" id="PS50013">
    <property type="entry name" value="CHROMO_2"/>
    <property type="match status" value="1"/>
</dbReference>
<dbReference type="InterPro" id="IPR043502">
    <property type="entry name" value="DNA/RNA_pol_sf"/>
</dbReference>
<feature type="domain" description="Chromo" evidence="1">
    <location>
        <begin position="418"/>
        <end position="460"/>
    </location>
</feature>
<evidence type="ECO:0000313" key="3">
    <source>
        <dbReference type="Proteomes" id="UP000288805"/>
    </source>
</evidence>
<dbReference type="Gene3D" id="2.40.50.40">
    <property type="match status" value="1"/>
</dbReference>
<dbReference type="InterPro" id="IPR016197">
    <property type="entry name" value="Chromo-like_dom_sf"/>
</dbReference>
<dbReference type="PANTHER" id="PTHR37984:SF5">
    <property type="entry name" value="PROTEIN NYNRIN-LIKE"/>
    <property type="match status" value="1"/>
</dbReference>
<dbReference type="EMBL" id="QGNW01002236">
    <property type="protein sequence ID" value="RVW22379.1"/>
    <property type="molecule type" value="Genomic_DNA"/>
</dbReference>
<dbReference type="Pfam" id="PF24626">
    <property type="entry name" value="SH3_Tf2-1"/>
    <property type="match status" value="1"/>
</dbReference>
<dbReference type="Gene3D" id="3.10.10.10">
    <property type="entry name" value="HIV Type 1 Reverse Transcriptase, subunit A, domain 1"/>
    <property type="match status" value="1"/>
</dbReference>
<gene>
    <name evidence="2" type="primary">TY3B-G_242</name>
    <name evidence="2" type="ORF">CK203_096044</name>
</gene>
<dbReference type="InterPro" id="IPR023780">
    <property type="entry name" value="Chromo_domain"/>
</dbReference>
<proteinExistence type="predicted"/>
<dbReference type="SUPFAM" id="SSF56672">
    <property type="entry name" value="DNA/RNA polymerases"/>
    <property type="match status" value="1"/>
</dbReference>
<dbReference type="InterPro" id="IPR050951">
    <property type="entry name" value="Retrovirus_Pol_polyprotein"/>
</dbReference>
<dbReference type="CDD" id="cd01647">
    <property type="entry name" value="RT_LTR"/>
    <property type="match status" value="1"/>
</dbReference>
<evidence type="ECO:0000313" key="2">
    <source>
        <dbReference type="EMBL" id="RVW22379.1"/>
    </source>
</evidence>
<name>A0A438CGS3_VITVI</name>
<dbReference type="InterPro" id="IPR043128">
    <property type="entry name" value="Rev_trsase/Diguanyl_cyclase"/>
</dbReference>
<dbReference type="InterPro" id="IPR000953">
    <property type="entry name" value="Chromo/chromo_shadow_dom"/>
</dbReference>
<dbReference type="Gene3D" id="3.30.70.270">
    <property type="match status" value="2"/>
</dbReference>
<dbReference type="InterPro" id="IPR056924">
    <property type="entry name" value="SH3_Tf2-1"/>
</dbReference>
<dbReference type="CDD" id="cd00024">
    <property type="entry name" value="CD_CSD"/>
    <property type="match status" value="1"/>
</dbReference>
<organism evidence="2 3">
    <name type="scientific">Vitis vinifera</name>
    <name type="common">Grape</name>
    <dbReference type="NCBI Taxonomy" id="29760"/>
    <lineage>
        <taxon>Eukaryota</taxon>
        <taxon>Viridiplantae</taxon>
        <taxon>Streptophyta</taxon>
        <taxon>Embryophyta</taxon>
        <taxon>Tracheophyta</taxon>
        <taxon>Spermatophyta</taxon>
        <taxon>Magnoliopsida</taxon>
        <taxon>eudicotyledons</taxon>
        <taxon>Gunneridae</taxon>
        <taxon>Pentapetalae</taxon>
        <taxon>rosids</taxon>
        <taxon>Vitales</taxon>
        <taxon>Vitaceae</taxon>
        <taxon>Viteae</taxon>
        <taxon>Vitis</taxon>
    </lineage>
</organism>
<dbReference type="SUPFAM" id="SSF54160">
    <property type="entry name" value="Chromo domain-like"/>
    <property type="match status" value="1"/>
</dbReference>
<dbReference type="AlphaFoldDB" id="A0A438CGS3"/>